<gene>
    <name evidence="1" type="ORF">LCGC14_0893460</name>
</gene>
<protein>
    <submittedName>
        <fullName evidence="1">Uncharacterized protein</fullName>
    </submittedName>
</protein>
<dbReference type="EMBL" id="LAZR01002872">
    <property type="protein sequence ID" value="KKN24592.1"/>
    <property type="molecule type" value="Genomic_DNA"/>
</dbReference>
<sequence length="64" mass="6877">MSIRVDTHMATARALRPWYKNPADRRELTSAQIAIVELADEVIRLKAAADKALSSAAIGQAADG</sequence>
<dbReference type="AlphaFoldDB" id="A0A0F9PJA1"/>
<name>A0A0F9PJA1_9ZZZZ</name>
<reference evidence="1" key="1">
    <citation type="journal article" date="2015" name="Nature">
        <title>Complex archaea that bridge the gap between prokaryotes and eukaryotes.</title>
        <authorList>
            <person name="Spang A."/>
            <person name="Saw J.H."/>
            <person name="Jorgensen S.L."/>
            <person name="Zaremba-Niedzwiedzka K."/>
            <person name="Martijn J."/>
            <person name="Lind A.E."/>
            <person name="van Eijk R."/>
            <person name="Schleper C."/>
            <person name="Guy L."/>
            <person name="Ettema T.J."/>
        </authorList>
    </citation>
    <scope>NUCLEOTIDE SEQUENCE</scope>
</reference>
<organism evidence="1">
    <name type="scientific">marine sediment metagenome</name>
    <dbReference type="NCBI Taxonomy" id="412755"/>
    <lineage>
        <taxon>unclassified sequences</taxon>
        <taxon>metagenomes</taxon>
        <taxon>ecological metagenomes</taxon>
    </lineage>
</organism>
<proteinExistence type="predicted"/>
<comment type="caution">
    <text evidence="1">The sequence shown here is derived from an EMBL/GenBank/DDBJ whole genome shotgun (WGS) entry which is preliminary data.</text>
</comment>
<accession>A0A0F9PJA1</accession>
<evidence type="ECO:0000313" key="1">
    <source>
        <dbReference type="EMBL" id="KKN24592.1"/>
    </source>
</evidence>